<dbReference type="EMBL" id="JBHSLW010000013">
    <property type="protein sequence ID" value="MFC5420160.1"/>
    <property type="molecule type" value="Genomic_DNA"/>
</dbReference>
<accession>A0ABW0IWC3</accession>
<organism evidence="1 2">
    <name type="scientific">Bosea eneae</name>
    <dbReference type="NCBI Taxonomy" id="151454"/>
    <lineage>
        <taxon>Bacteria</taxon>
        <taxon>Pseudomonadati</taxon>
        <taxon>Pseudomonadota</taxon>
        <taxon>Alphaproteobacteria</taxon>
        <taxon>Hyphomicrobiales</taxon>
        <taxon>Boseaceae</taxon>
        <taxon>Bosea</taxon>
    </lineage>
</organism>
<dbReference type="RefSeq" id="WP_377798373.1">
    <property type="nucleotide sequence ID" value="NZ_JBHSLW010000013.1"/>
</dbReference>
<proteinExistence type="predicted"/>
<reference evidence="2" key="1">
    <citation type="journal article" date="2019" name="Int. J. Syst. Evol. Microbiol.">
        <title>The Global Catalogue of Microorganisms (GCM) 10K type strain sequencing project: providing services to taxonomists for standard genome sequencing and annotation.</title>
        <authorList>
            <consortium name="The Broad Institute Genomics Platform"/>
            <consortium name="The Broad Institute Genome Sequencing Center for Infectious Disease"/>
            <person name="Wu L."/>
            <person name="Ma J."/>
        </authorList>
    </citation>
    <scope>NUCLEOTIDE SEQUENCE [LARGE SCALE GENOMIC DNA]</scope>
    <source>
        <strain evidence="2">NCAIM B.01391</strain>
    </source>
</reference>
<evidence type="ECO:0000313" key="2">
    <source>
        <dbReference type="Proteomes" id="UP001596053"/>
    </source>
</evidence>
<keyword evidence="2" id="KW-1185">Reference proteome</keyword>
<sequence length="150" mass="18185">MIIIKHQTDLRSALRILREDFIWQDYSLPAEKGANFFDTDRMILGQITKKGVVITFEWHGQVIEFDNNIEYFEDNLLYVIEYHRLFIRRNSSNNLIMTDFHIDSDAYLGYFRSNIQYYFKNIYRIYHGRLFSKRLRSPFRVQERAVSARP</sequence>
<protein>
    <submittedName>
        <fullName evidence="1">Uncharacterized protein</fullName>
    </submittedName>
</protein>
<gene>
    <name evidence="1" type="ORF">ACFPOB_11380</name>
</gene>
<dbReference type="Proteomes" id="UP001596053">
    <property type="component" value="Unassembled WGS sequence"/>
</dbReference>
<evidence type="ECO:0000313" key="1">
    <source>
        <dbReference type="EMBL" id="MFC5420160.1"/>
    </source>
</evidence>
<name>A0ABW0IWC3_9HYPH</name>
<comment type="caution">
    <text evidence="1">The sequence shown here is derived from an EMBL/GenBank/DDBJ whole genome shotgun (WGS) entry which is preliminary data.</text>
</comment>